<feature type="transmembrane region" description="Helical" evidence="9">
    <location>
        <begin position="79"/>
        <end position="103"/>
    </location>
</feature>
<accession>A0A073CB45</accession>
<dbReference type="GO" id="GO:0015979">
    <property type="term" value="P:photosynthesis"/>
    <property type="evidence" value="ECO:0007669"/>
    <property type="project" value="UniProtKB-UniRule"/>
</dbReference>
<evidence type="ECO:0000313" key="10">
    <source>
        <dbReference type="EMBL" id="KEI65549.1"/>
    </source>
</evidence>
<dbReference type="PANTHER" id="PTHR33288">
    <property type="match status" value="1"/>
</dbReference>
<evidence type="ECO:0000256" key="6">
    <source>
        <dbReference type="ARBA" id="ARBA00022989"/>
    </source>
</evidence>
<keyword evidence="5 9" id="KW-0812">Transmembrane</keyword>
<dbReference type="Proteomes" id="UP000027395">
    <property type="component" value="Chromosome"/>
</dbReference>
<dbReference type="HAMAP" id="MF_00437">
    <property type="entry name" value="Ycf4"/>
    <property type="match status" value="1"/>
</dbReference>
<keyword evidence="8 9" id="KW-0472">Membrane</keyword>
<feature type="transmembrane region" description="Helical" evidence="9">
    <location>
        <begin position="37"/>
        <end position="59"/>
    </location>
</feature>
<dbReference type="GO" id="GO:0009522">
    <property type="term" value="C:photosystem I"/>
    <property type="evidence" value="ECO:0007669"/>
    <property type="project" value="InterPro"/>
</dbReference>
<evidence type="ECO:0000256" key="7">
    <source>
        <dbReference type="ARBA" id="ARBA00023078"/>
    </source>
</evidence>
<dbReference type="PANTHER" id="PTHR33288:SF4">
    <property type="entry name" value="PHOTOSYSTEM I ASSEMBLY PROTEIN YCF4"/>
    <property type="match status" value="1"/>
</dbReference>
<keyword evidence="11" id="KW-1185">Reference proteome</keyword>
<dbReference type="Pfam" id="PF02392">
    <property type="entry name" value="Ycf4"/>
    <property type="match status" value="1"/>
</dbReference>
<evidence type="ECO:0000256" key="9">
    <source>
        <dbReference type="HAMAP-Rule" id="MF_00437"/>
    </source>
</evidence>
<evidence type="ECO:0000256" key="2">
    <source>
        <dbReference type="ARBA" id="ARBA00004141"/>
    </source>
</evidence>
<evidence type="ECO:0000313" key="11">
    <source>
        <dbReference type="Proteomes" id="UP000027395"/>
    </source>
</evidence>
<keyword evidence="6 9" id="KW-1133">Transmembrane helix</keyword>
<dbReference type="AlphaFoldDB" id="A0A073CB45"/>
<reference evidence="10 11" key="1">
    <citation type="journal article" date="2014" name="Appl. Environ. Microbiol.">
        <title>Elucidation of insertion elements encoded on plasmids and in vitro construction of shuttle vectors from the toxic cyanobacterium Planktothrix.</title>
        <authorList>
            <person name="Christiansen G."/>
            <person name="Goesmann A."/>
            <person name="Kurmayer R."/>
        </authorList>
    </citation>
    <scope>NUCLEOTIDE SEQUENCE [LARGE SCALE GENOMIC DNA]</scope>
    <source>
        <strain evidence="10 11">NIVA-CYA 126/8</strain>
    </source>
</reference>
<evidence type="ECO:0000256" key="3">
    <source>
        <dbReference type="ARBA" id="ARBA00008198"/>
    </source>
</evidence>
<comment type="subcellular location">
    <subcellularLocation>
        <location evidence="9">Cellular thylakoid membrane</location>
        <topology evidence="9">Multi-pass membrane protein</topology>
    </subcellularLocation>
    <subcellularLocation>
        <location evidence="2">Membrane</location>
        <topology evidence="2">Multi-pass membrane protein</topology>
    </subcellularLocation>
</comment>
<dbReference type="HOGENOM" id="CLU_095465_0_0_3"/>
<keyword evidence="7 9" id="KW-0793">Thylakoid</keyword>
<dbReference type="PATRIC" id="fig|388467.6.peg.276"/>
<dbReference type="GO" id="GO:0031676">
    <property type="term" value="C:plasma membrane-derived thylakoid membrane"/>
    <property type="evidence" value="ECO:0007669"/>
    <property type="project" value="UniProtKB-SubCell"/>
</dbReference>
<keyword evidence="4 9" id="KW-0602">Photosynthesis</keyword>
<dbReference type="eggNOG" id="ENOG502Z7YX">
    <property type="taxonomic scope" value="Bacteria"/>
</dbReference>
<comment type="similarity">
    <text evidence="3 9">Belongs to the Ycf4 family.</text>
</comment>
<protein>
    <recommendedName>
        <fullName evidence="9">Photosystem I assembly protein Ycf4</fullName>
    </recommendedName>
</protein>
<proteinExistence type="inferred from homology"/>
<gene>
    <name evidence="9 10" type="primary">ycf4</name>
    <name evidence="10" type="ORF">A19Y_0326</name>
</gene>
<evidence type="ECO:0000256" key="5">
    <source>
        <dbReference type="ARBA" id="ARBA00022692"/>
    </source>
</evidence>
<evidence type="ECO:0000256" key="4">
    <source>
        <dbReference type="ARBA" id="ARBA00022531"/>
    </source>
</evidence>
<name>A0A073CB45_PLAA1</name>
<dbReference type="InterPro" id="IPR003359">
    <property type="entry name" value="PSI_Ycf4_assembly"/>
</dbReference>
<dbReference type="NCBIfam" id="NF002712">
    <property type="entry name" value="PRK02542.1"/>
    <property type="match status" value="1"/>
</dbReference>
<comment type="function">
    <text evidence="1 9">Seems to be required for the assembly of the photosystem I complex.</text>
</comment>
<dbReference type="STRING" id="388467.A19Y_0326"/>
<evidence type="ECO:0000256" key="8">
    <source>
        <dbReference type="ARBA" id="ARBA00023136"/>
    </source>
</evidence>
<organism evidence="10 11">
    <name type="scientific">Planktothrix agardhii (strain NIVA-CYA 126/8)</name>
    <dbReference type="NCBI Taxonomy" id="388467"/>
    <lineage>
        <taxon>Bacteria</taxon>
        <taxon>Bacillati</taxon>
        <taxon>Cyanobacteriota</taxon>
        <taxon>Cyanophyceae</taxon>
        <taxon>Oscillatoriophycideae</taxon>
        <taxon>Oscillatoriales</taxon>
        <taxon>Microcoleaceae</taxon>
        <taxon>Planktothrix</taxon>
    </lineage>
</organism>
<dbReference type="EMBL" id="CM002803">
    <property type="protein sequence ID" value="KEI65549.1"/>
    <property type="molecule type" value="Genomic_DNA"/>
</dbReference>
<sequence length="199" mass="22364">MLTVKIHILTFMSTQTKTTTNQILSKKVTGSRRFSNYWWASVITIGGTGFLLSGISSYLKINLLPFADPTQLIFIPQGIVMGLYGAAALLLALYLWLVIFWDLGGGYNEFNRDTGKVSIFRWGFPGKNRKVEFSSNLNDIQSIRVDIKDGINPRRALYLKLKDRRQIPLTRVGQPLPLSDVENQGAELAKFLQVPLEGL</sequence>
<evidence type="ECO:0000256" key="1">
    <source>
        <dbReference type="ARBA" id="ARBA00002862"/>
    </source>
</evidence>